<accession>A0A445EQ88</accession>
<feature type="domain" description="Retrotransposon gag" evidence="1">
    <location>
        <begin position="48"/>
        <end position="132"/>
    </location>
</feature>
<comment type="caution">
    <text evidence="2">The sequence shown here is derived from an EMBL/GenBank/DDBJ whole genome shotgun (WGS) entry which is preliminary data.</text>
</comment>
<organism evidence="2 3">
    <name type="scientific">Arachis hypogaea</name>
    <name type="common">Peanut</name>
    <dbReference type="NCBI Taxonomy" id="3818"/>
    <lineage>
        <taxon>Eukaryota</taxon>
        <taxon>Viridiplantae</taxon>
        <taxon>Streptophyta</taxon>
        <taxon>Embryophyta</taxon>
        <taxon>Tracheophyta</taxon>
        <taxon>Spermatophyta</taxon>
        <taxon>Magnoliopsida</taxon>
        <taxon>eudicotyledons</taxon>
        <taxon>Gunneridae</taxon>
        <taxon>Pentapetalae</taxon>
        <taxon>rosids</taxon>
        <taxon>fabids</taxon>
        <taxon>Fabales</taxon>
        <taxon>Fabaceae</taxon>
        <taxon>Papilionoideae</taxon>
        <taxon>50 kb inversion clade</taxon>
        <taxon>dalbergioids sensu lato</taxon>
        <taxon>Dalbergieae</taxon>
        <taxon>Pterocarpus clade</taxon>
        <taxon>Arachis</taxon>
    </lineage>
</organism>
<evidence type="ECO:0000313" key="3">
    <source>
        <dbReference type="Proteomes" id="UP000289738"/>
    </source>
</evidence>
<reference evidence="2 3" key="1">
    <citation type="submission" date="2019-01" db="EMBL/GenBank/DDBJ databases">
        <title>Sequencing of cultivated peanut Arachis hypogaea provides insights into genome evolution and oil improvement.</title>
        <authorList>
            <person name="Chen X."/>
        </authorList>
    </citation>
    <scope>NUCLEOTIDE SEQUENCE [LARGE SCALE GENOMIC DNA]</scope>
    <source>
        <strain evidence="3">cv. Fuhuasheng</strain>
        <tissue evidence="2">Leaves</tissue>
    </source>
</reference>
<keyword evidence="3" id="KW-1185">Reference proteome</keyword>
<dbReference type="PANTHER" id="PTHR35046:SF9">
    <property type="entry name" value="RNA-DIRECTED DNA POLYMERASE"/>
    <property type="match status" value="1"/>
</dbReference>
<dbReference type="Pfam" id="PF03732">
    <property type="entry name" value="Retrotrans_gag"/>
    <property type="match status" value="1"/>
</dbReference>
<name>A0A445EQ88_ARAHY</name>
<proteinExistence type="predicted"/>
<evidence type="ECO:0000259" key="1">
    <source>
        <dbReference type="Pfam" id="PF03732"/>
    </source>
</evidence>
<dbReference type="PANTHER" id="PTHR35046">
    <property type="entry name" value="ZINC KNUCKLE (CCHC-TYPE) FAMILY PROTEIN"/>
    <property type="match status" value="1"/>
</dbReference>
<dbReference type="InterPro" id="IPR005162">
    <property type="entry name" value="Retrotrans_gag_dom"/>
</dbReference>
<protein>
    <recommendedName>
        <fullName evidence="1">Retrotransposon gag domain-containing protein</fullName>
    </recommendedName>
</protein>
<dbReference type="AlphaFoldDB" id="A0A445EQ88"/>
<dbReference type="EMBL" id="SDMP01000001">
    <property type="protein sequence ID" value="RYR77567.1"/>
    <property type="molecule type" value="Genomic_DNA"/>
</dbReference>
<evidence type="ECO:0000313" key="2">
    <source>
        <dbReference type="EMBL" id="RYR77567.1"/>
    </source>
</evidence>
<sequence length="141" mass="16609">MMKEAPMRKWVLSCKSLHSKGGMILKRISDGKGRGKEGSTGTSQFFYAARIWWIELGRSRRRYGKSPIYSWEKMKKIMKSQFVPSSYHMRNCVVPSSYHNEFFGRFCKLQQGSQSVMEYHNEFLYLMDKANIKRCPEVLMD</sequence>
<dbReference type="Proteomes" id="UP000289738">
    <property type="component" value="Chromosome A01"/>
</dbReference>
<gene>
    <name evidence="2" type="ORF">Ahy_A01g002088</name>
</gene>